<evidence type="ECO:0000313" key="3">
    <source>
        <dbReference type="Proteomes" id="UP001159363"/>
    </source>
</evidence>
<evidence type="ECO:0000313" key="2">
    <source>
        <dbReference type="EMBL" id="KAJ8871818.1"/>
    </source>
</evidence>
<gene>
    <name evidence="2" type="ORF">PR048_028158</name>
</gene>
<sequence>MIRSGVLARTVGQLWPNRRSRSSELRQLREPGPFPRNDAVLRSLGYSPNHAFIQECKFFSPPFRPSHIDVTLVIHKEINTSTGEGTGDPLENPLTSGIARHDSHMRKSRSEPAGNRTHFAKTAERPCGLRRGGGGELGKDWEGISHGLCLGPIPAFAWSDFGKPWKAEIRMAGPGIEPGFSRVQVQCVTPAPPRSIRFNMVATFSDAQSEHIFFSRHYYIFGSLTMCGSGIDLHDEDNFLIHGSYVSTASEVGPRWFNGQTTRLPSSRAGFHSRQGRSRISAFGSSAGRYRWSAGFLGDFQFCRALAFRRCSILTSFHPHRLSRPPILRATQIPQLYSTVRLSDDFSTLDTWRERGTGWEGVRGRRLKTLKTLSRLSAARGDGCRVAYQVLGLFQALGLSPPAQDSLMELPLRSAMDCPPNVDTLEISGTVPDHEMQFSLDEITNGGKSFAAKLRPGLNWPRERSFGPRSRDHVIMTSERTHSGRLSSSERVGNSESTEREHEVTYSLELNMISRRSASAVCMTWLSQFHTARTT</sequence>
<name>A0ABQ9GIG1_9NEOP</name>
<comment type="caution">
    <text evidence="2">The sequence shown here is derived from an EMBL/GenBank/DDBJ whole genome shotgun (WGS) entry which is preliminary data.</text>
</comment>
<dbReference type="EMBL" id="JARBHB010000012">
    <property type="protein sequence ID" value="KAJ8871818.1"/>
    <property type="molecule type" value="Genomic_DNA"/>
</dbReference>
<reference evidence="2 3" key="1">
    <citation type="submission" date="2023-02" db="EMBL/GenBank/DDBJ databases">
        <title>LHISI_Scaffold_Assembly.</title>
        <authorList>
            <person name="Stuart O.P."/>
            <person name="Cleave R."/>
            <person name="Magrath M.J.L."/>
            <person name="Mikheyev A.S."/>
        </authorList>
    </citation>
    <scope>NUCLEOTIDE SEQUENCE [LARGE SCALE GENOMIC DNA]</scope>
    <source>
        <strain evidence="2">Daus_M_001</strain>
        <tissue evidence="2">Leg muscle</tissue>
    </source>
</reference>
<feature type="region of interest" description="Disordered" evidence="1">
    <location>
        <begin position="480"/>
        <end position="501"/>
    </location>
</feature>
<keyword evidence="3" id="KW-1185">Reference proteome</keyword>
<organism evidence="2 3">
    <name type="scientific">Dryococelus australis</name>
    <dbReference type="NCBI Taxonomy" id="614101"/>
    <lineage>
        <taxon>Eukaryota</taxon>
        <taxon>Metazoa</taxon>
        <taxon>Ecdysozoa</taxon>
        <taxon>Arthropoda</taxon>
        <taxon>Hexapoda</taxon>
        <taxon>Insecta</taxon>
        <taxon>Pterygota</taxon>
        <taxon>Neoptera</taxon>
        <taxon>Polyneoptera</taxon>
        <taxon>Phasmatodea</taxon>
        <taxon>Verophasmatodea</taxon>
        <taxon>Anareolatae</taxon>
        <taxon>Phasmatidae</taxon>
        <taxon>Eurycanthinae</taxon>
        <taxon>Dryococelus</taxon>
    </lineage>
</organism>
<accession>A0ABQ9GIG1</accession>
<feature type="compositionally biased region" description="Polar residues" evidence="1">
    <location>
        <begin position="484"/>
        <end position="496"/>
    </location>
</feature>
<protein>
    <submittedName>
        <fullName evidence="2">Uncharacterized protein</fullName>
    </submittedName>
</protein>
<proteinExistence type="predicted"/>
<dbReference type="Proteomes" id="UP001159363">
    <property type="component" value="Chromosome 11"/>
</dbReference>
<evidence type="ECO:0000256" key="1">
    <source>
        <dbReference type="SAM" id="MobiDB-lite"/>
    </source>
</evidence>
<feature type="region of interest" description="Disordered" evidence="1">
    <location>
        <begin position="80"/>
        <end position="119"/>
    </location>
</feature>